<dbReference type="OrthoDB" id="9802228at2"/>
<evidence type="ECO:0000256" key="8">
    <source>
        <dbReference type="ARBA" id="ARBA00049348"/>
    </source>
</evidence>
<dbReference type="InterPro" id="IPR036631">
    <property type="entry name" value="MGMT_N_sf"/>
</dbReference>
<accession>A0A0M1P5X2</accession>
<evidence type="ECO:0000259" key="9">
    <source>
        <dbReference type="Pfam" id="PF01035"/>
    </source>
</evidence>
<evidence type="ECO:0000256" key="7">
    <source>
        <dbReference type="ARBA" id="ARBA00023204"/>
    </source>
</evidence>
<evidence type="ECO:0000313" key="11">
    <source>
        <dbReference type="EMBL" id="KOR89715.1"/>
    </source>
</evidence>
<feature type="domain" description="Methylated-DNA-[protein]-cysteine S-methyltransferase DNA binding" evidence="9">
    <location>
        <begin position="90"/>
        <end position="169"/>
    </location>
</feature>
<sequence length="181" mass="20202">MKINHSTISWTLLHHDQWNVYIAASEHGLCYVGSQNKPFDELADWVKVKYPASELVQDDAKLQPFAAELVEYFQGARTRFEMAMDYKGTAFQNAVWNALCQIPYGQIFTYSDIASQIGKPAAVRAVGAAIGANPLLITVPCHRVIGKSGALTGYRGGLDMKTRLLELEREDVSLRETMEYA</sequence>
<evidence type="ECO:0000256" key="2">
    <source>
        <dbReference type="ARBA" id="ARBA00008711"/>
    </source>
</evidence>
<dbReference type="EMBL" id="LIUT01000001">
    <property type="protein sequence ID" value="KOR89715.1"/>
    <property type="molecule type" value="Genomic_DNA"/>
</dbReference>
<dbReference type="Gene3D" id="1.10.10.10">
    <property type="entry name" value="Winged helix-like DNA-binding domain superfamily/Winged helix DNA-binding domain"/>
    <property type="match status" value="1"/>
</dbReference>
<dbReference type="Pfam" id="PF01035">
    <property type="entry name" value="DNA_binding_1"/>
    <property type="match status" value="1"/>
</dbReference>
<keyword evidence="7" id="KW-0234">DNA repair</keyword>
<dbReference type="GO" id="GO:0006281">
    <property type="term" value="P:DNA repair"/>
    <property type="evidence" value="ECO:0007669"/>
    <property type="project" value="UniProtKB-KW"/>
</dbReference>
<protein>
    <recommendedName>
        <fullName evidence="3">methylated-DNA--[protein]-cysteine S-methyltransferase</fullName>
        <ecNumber evidence="3">2.1.1.63</ecNumber>
    </recommendedName>
</protein>
<keyword evidence="6" id="KW-0227">DNA damage</keyword>
<dbReference type="InterPro" id="IPR008332">
    <property type="entry name" value="MethylG_MeTrfase_N"/>
</dbReference>
<evidence type="ECO:0000256" key="4">
    <source>
        <dbReference type="ARBA" id="ARBA00022603"/>
    </source>
</evidence>
<feature type="domain" description="Methylguanine DNA methyltransferase ribonuclease-like" evidence="10">
    <location>
        <begin position="10"/>
        <end position="85"/>
    </location>
</feature>
<keyword evidence="5 11" id="KW-0808">Transferase</keyword>
<evidence type="ECO:0000256" key="3">
    <source>
        <dbReference type="ARBA" id="ARBA00011918"/>
    </source>
</evidence>
<dbReference type="InterPro" id="IPR014048">
    <property type="entry name" value="MethylDNA_cys_MeTrfase_DNA-bd"/>
</dbReference>
<dbReference type="RefSeq" id="WP_054402747.1">
    <property type="nucleotide sequence ID" value="NZ_LIUT01000001.1"/>
</dbReference>
<dbReference type="InterPro" id="IPR001497">
    <property type="entry name" value="MethylDNA_cys_MeTrfase_AS"/>
</dbReference>
<keyword evidence="12" id="KW-1185">Reference proteome</keyword>
<keyword evidence="4 11" id="KW-0489">Methyltransferase</keyword>
<name>A0A0M1P5X2_9BACL</name>
<dbReference type="CDD" id="cd06445">
    <property type="entry name" value="ATase"/>
    <property type="match status" value="1"/>
</dbReference>
<evidence type="ECO:0000313" key="12">
    <source>
        <dbReference type="Proteomes" id="UP000036932"/>
    </source>
</evidence>
<dbReference type="PANTHER" id="PTHR10815">
    <property type="entry name" value="METHYLATED-DNA--PROTEIN-CYSTEINE METHYLTRANSFERASE"/>
    <property type="match status" value="1"/>
</dbReference>
<comment type="catalytic activity">
    <reaction evidence="8">
        <text>a 6-O-methyl-2'-deoxyguanosine in DNA + L-cysteinyl-[protein] = S-methyl-L-cysteinyl-[protein] + a 2'-deoxyguanosine in DNA</text>
        <dbReference type="Rhea" id="RHEA:24000"/>
        <dbReference type="Rhea" id="RHEA-COMP:10131"/>
        <dbReference type="Rhea" id="RHEA-COMP:10132"/>
        <dbReference type="Rhea" id="RHEA-COMP:11367"/>
        <dbReference type="Rhea" id="RHEA-COMP:11368"/>
        <dbReference type="ChEBI" id="CHEBI:29950"/>
        <dbReference type="ChEBI" id="CHEBI:82612"/>
        <dbReference type="ChEBI" id="CHEBI:85445"/>
        <dbReference type="ChEBI" id="CHEBI:85448"/>
        <dbReference type="EC" id="2.1.1.63"/>
    </reaction>
</comment>
<dbReference type="PANTHER" id="PTHR10815:SF12">
    <property type="entry name" value="METHYLATED-DNA--PROTEIN-CYSTEINE METHYLTRANSFERASE, INDUCIBLE"/>
    <property type="match status" value="1"/>
</dbReference>
<comment type="catalytic activity">
    <reaction evidence="1">
        <text>a 4-O-methyl-thymidine in DNA + L-cysteinyl-[protein] = a thymidine in DNA + S-methyl-L-cysteinyl-[protein]</text>
        <dbReference type="Rhea" id="RHEA:53428"/>
        <dbReference type="Rhea" id="RHEA-COMP:10131"/>
        <dbReference type="Rhea" id="RHEA-COMP:10132"/>
        <dbReference type="Rhea" id="RHEA-COMP:13555"/>
        <dbReference type="Rhea" id="RHEA-COMP:13556"/>
        <dbReference type="ChEBI" id="CHEBI:29950"/>
        <dbReference type="ChEBI" id="CHEBI:82612"/>
        <dbReference type="ChEBI" id="CHEBI:137386"/>
        <dbReference type="ChEBI" id="CHEBI:137387"/>
        <dbReference type="EC" id="2.1.1.63"/>
    </reaction>
</comment>
<dbReference type="GO" id="GO:0003908">
    <property type="term" value="F:methylated-DNA-[protein]-cysteine S-methyltransferase activity"/>
    <property type="evidence" value="ECO:0007669"/>
    <property type="project" value="UniProtKB-EC"/>
</dbReference>
<evidence type="ECO:0000259" key="10">
    <source>
        <dbReference type="Pfam" id="PF02870"/>
    </source>
</evidence>
<comment type="similarity">
    <text evidence="2">Belongs to the MGMT family.</text>
</comment>
<dbReference type="Gene3D" id="3.30.160.70">
    <property type="entry name" value="Methylated DNA-protein cysteine methyltransferase domain"/>
    <property type="match status" value="1"/>
</dbReference>
<dbReference type="Pfam" id="PF02870">
    <property type="entry name" value="Methyltransf_1N"/>
    <property type="match status" value="1"/>
</dbReference>
<dbReference type="SUPFAM" id="SSF46767">
    <property type="entry name" value="Methylated DNA-protein cysteine methyltransferase, C-terminal domain"/>
    <property type="match status" value="1"/>
</dbReference>
<evidence type="ECO:0000256" key="1">
    <source>
        <dbReference type="ARBA" id="ARBA00001286"/>
    </source>
</evidence>
<proteinExistence type="inferred from homology"/>
<dbReference type="InterPro" id="IPR036388">
    <property type="entry name" value="WH-like_DNA-bd_sf"/>
</dbReference>
<evidence type="ECO:0000256" key="5">
    <source>
        <dbReference type="ARBA" id="ARBA00022679"/>
    </source>
</evidence>
<dbReference type="NCBIfam" id="TIGR00589">
    <property type="entry name" value="ogt"/>
    <property type="match status" value="1"/>
</dbReference>
<dbReference type="EC" id="2.1.1.63" evidence="3"/>
<dbReference type="PATRIC" id="fig|1705565.3.peg.4334"/>
<dbReference type="Proteomes" id="UP000036932">
    <property type="component" value="Unassembled WGS sequence"/>
</dbReference>
<gene>
    <name evidence="11" type="ORF">AM231_11625</name>
</gene>
<evidence type="ECO:0000256" key="6">
    <source>
        <dbReference type="ARBA" id="ARBA00022763"/>
    </source>
</evidence>
<dbReference type="FunFam" id="1.10.10.10:FF:000214">
    <property type="entry name" value="Methylated-DNA--protein-cysteine methyltransferase"/>
    <property type="match status" value="1"/>
</dbReference>
<dbReference type="PROSITE" id="PS00374">
    <property type="entry name" value="MGMT"/>
    <property type="match status" value="1"/>
</dbReference>
<reference evidence="12" key="1">
    <citation type="submission" date="2015-08" db="EMBL/GenBank/DDBJ databases">
        <title>Genome sequencing project for genomic taxonomy and phylogenomics of Bacillus-like bacteria.</title>
        <authorList>
            <person name="Liu B."/>
            <person name="Wang J."/>
            <person name="Zhu Y."/>
            <person name="Liu G."/>
            <person name="Chen Q."/>
            <person name="Chen Z."/>
            <person name="Lan J."/>
            <person name="Che J."/>
            <person name="Ge C."/>
            <person name="Shi H."/>
            <person name="Pan Z."/>
            <person name="Liu X."/>
        </authorList>
    </citation>
    <scope>NUCLEOTIDE SEQUENCE [LARGE SCALE GENOMIC DNA]</scope>
    <source>
        <strain evidence="12">FJAT-22460</strain>
    </source>
</reference>
<comment type="caution">
    <text evidence="11">The sequence shown here is derived from an EMBL/GenBank/DDBJ whole genome shotgun (WGS) entry which is preliminary data.</text>
</comment>
<dbReference type="AlphaFoldDB" id="A0A0M1P5X2"/>
<dbReference type="GO" id="GO:0032259">
    <property type="term" value="P:methylation"/>
    <property type="evidence" value="ECO:0007669"/>
    <property type="project" value="UniProtKB-KW"/>
</dbReference>
<dbReference type="SUPFAM" id="SSF53155">
    <property type="entry name" value="Methylated DNA-protein cysteine methyltransferase domain"/>
    <property type="match status" value="1"/>
</dbReference>
<dbReference type="InterPro" id="IPR036217">
    <property type="entry name" value="MethylDNA_cys_MeTrfase_DNAb"/>
</dbReference>
<organism evidence="11 12">
    <name type="scientific">Paenibacillus solani</name>
    <dbReference type="NCBI Taxonomy" id="1705565"/>
    <lineage>
        <taxon>Bacteria</taxon>
        <taxon>Bacillati</taxon>
        <taxon>Bacillota</taxon>
        <taxon>Bacilli</taxon>
        <taxon>Bacillales</taxon>
        <taxon>Paenibacillaceae</taxon>
        <taxon>Paenibacillus</taxon>
    </lineage>
</organism>